<dbReference type="InParanoid" id="A0A2H3CHX9"/>
<protein>
    <submittedName>
        <fullName evidence="2">Uncharacterized protein</fullName>
    </submittedName>
</protein>
<sequence>MPEDDEGDSVISGGPPSVMEREEEEEEEVSLNDESEEEEEMFGCVLADVWLDGVSNIACSLLPCSRPSMLHIQVMLKCSLKAAEGPSEFTSAPNNAFSYPPQYECYLSPRAAYSLPDYGWRHHPHGDTMLWRRKARPAVDPFSQATCRGT</sequence>
<feature type="compositionally biased region" description="Acidic residues" evidence="1">
    <location>
        <begin position="21"/>
        <end position="37"/>
    </location>
</feature>
<dbReference type="EMBL" id="KZ293737">
    <property type="protein sequence ID" value="PBK80964.1"/>
    <property type="molecule type" value="Genomic_DNA"/>
</dbReference>
<gene>
    <name evidence="2" type="ORF">ARMGADRAFT_1091718</name>
</gene>
<keyword evidence="3" id="KW-1185">Reference proteome</keyword>
<evidence type="ECO:0000256" key="1">
    <source>
        <dbReference type="SAM" id="MobiDB-lite"/>
    </source>
</evidence>
<dbReference type="AlphaFoldDB" id="A0A2H3CHX9"/>
<name>A0A2H3CHX9_ARMGA</name>
<evidence type="ECO:0000313" key="3">
    <source>
        <dbReference type="Proteomes" id="UP000217790"/>
    </source>
</evidence>
<accession>A0A2H3CHX9</accession>
<proteinExistence type="predicted"/>
<organism evidence="2 3">
    <name type="scientific">Armillaria gallica</name>
    <name type="common">Bulbous honey fungus</name>
    <name type="synonym">Armillaria bulbosa</name>
    <dbReference type="NCBI Taxonomy" id="47427"/>
    <lineage>
        <taxon>Eukaryota</taxon>
        <taxon>Fungi</taxon>
        <taxon>Dikarya</taxon>
        <taxon>Basidiomycota</taxon>
        <taxon>Agaricomycotina</taxon>
        <taxon>Agaricomycetes</taxon>
        <taxon>Agaricomycetidae</taxon>
        <taxon>Agaricales</taxon>
        <taxon>Marasmiineae</taxon>
        <taxon>Physalacriaceae</taxon>
        <taxon>Armillaria</taxon>
    </lineage>
</organism>
<reference evidence="3" key="1">
    <citation type="journal article" date="2017" name="Nat. Ecol. Evol.">
        <title>Genome expansion and lineage-specific genetic innovations in the forest pathogenic fungi Armillaria.</title>
        <authorList>
            <person name="Sipos G."/>
            <person name="Prasanna A.N."/>
            <person name="Walter M.C."/>
            <person name="O'Connor E."/>
            <person name="Balint B."/>
            <person name="Krizsan K."/>
            <person name="Kiss B."/>
            <person name="Hess J."/>
            <person name="Varga T."/>
            <person name="Slot J."/>
            <person name="Riley R."/>
            <person name="Boka B."/>
            <person name="Rigling D."/>
            <person name="Barry K."/>
            <person name="Lee J."/>
            <person name="Mihaltcheva S."/>
            <person name="LaButti K."/>
            <person name="Lipzen A."/>
            <person name="Waldron R."/>
            <person name="Moloney N.M."/>
            <person name="Sperisen C."/>
            <person name="Kredics L."/>
            <person name="Vagvoelgyi C."/>
            <person name="Patrignani A."/>
            <person name="Fitzpatrick D."/>
            <person name="Nagy I."/>
            <person name="Doyle S."/>
            <person name="Anderson J.B."/>
            <person name="Grigoriev I.V."/>
            <person name="Gueldener U."/>
            <person name="Muensterkoetter M."/>
            <person name="Nagy L.G."/>
        </authorList>
    </citation>
    <scope>NUCLEOTIDE SEQUENCE [LARGE SCALE GENOMIC DNA]</scope>
    <source>
        <strain evidence="3">Ar21-2</strain>
    </source>
</reference>
<dbReference type="Proteomes" id="UP000217790">
    <property type="component" value="Unassembled WGS sequence"/>
</dbReference>
<evidence type="ECO:0000313" key="2">
    <source>
        <dbReference type="EMBL" id="PBK80964.1"/>
    </source>
</evidence>
<feature type="region of interest" description="Disordered" evidence="1">
    <location>
        <begin position="1"/>
        <end position="37"/>
    </location>
</feature>